<evidence type="ECO:0000313" key="7">
    <source>
        <dbReference type="Proteomes" id="UP001144204"/>
    </source>
</evidence>
<keyword evidence="4 5" id="KW-0472">Membrane</keyword>
<feature type="transmembrane region" description="Helical" evidence="5">
    <location>
        <begin position="30"/>
        <end position="50"/>
    </location>
</feature>
<comment type="caution">
    <text evidence="6">The sequence shown here is derived from an EMBL/GenBank/DDBJ whole genome shotgun (WGS) entry which is preliminary data.</text>
</comment>
<keyword evidence="7" id="KW-1185">Reference proteome</keyword>
<protein>
    <submittedName>
        <fullName evidence="6">Uncharacterized protein</fullName>
    </submittedName>
</protein>
<reference evidence="6" key="2">
    <citation type="journal article" date="2023" name="PLoS ONE">
        <title>Philodulcilactobacillus myokoensis gen. nov., sp. nov., a fructophilic, acidophilic, and agar-phobic lactic acid bacterium isolated from fermented vegetable extracts.</title>
        <authorList>
            <person name="Kouya T."/>
            <person name="Ishiyama Y."/>
            <person name="Ohashi S."/>
            <person name="Kumakubo R."/>
            <person name="Yamazaki T."/>
            <person name="Otaki T."/>
        </authorList>
    </citation>
    <scope>NUCLEOTIDE SEQUENCE</scope>
    <source>
        <strain evidence="6">WR16-4</strain>
    </source>
</reference>
<reference evidence="6" key="1">
    <citation type="submission" date="2022-07" db="EMBL/GenBank/DDBJ databases">
        <authorList>
            <person name="Kouya T."/>
            <person name="Ishiyama Y."/>
        </authorList>
    </citation>
    <scope>NUCLEOTIDE SEQUENCE</scope>
    <source>
        <strain evidence="6">WR16-4</strain>
    </source>
</reference>
<keyword evidence="1" id="KW-1003">Cell membrane</keyword>
<evidence type="ECO:0000256" key="5">
    <source>
        <dbReference type="SAM" id="Phobius"/>
    </source>
</evidence>
<evidence type="ECO:0000256" key="3">
    <source>
        <dbReference type="ARBA" id="ARBA00022989"/>
    </source>
</evidence>
<dbReference type="InterPro" id="IPR010899">
    <property type="entry name" value="UPF0344"/>
</dbReference>
<name>A0A9W6B003_9LACO</name>
<dbReference type="Pfam" id="PF07457">
    <property type="entry name" value="DUF1516"/>
    <property type="match status" value="1"/>
</dbReference>
<proteinExistence type="predicted"/>
<evidence type="ECO:0000313" key="6">
    <source>
        <dbReference type="EMBL" id="GLB46080.1"/>
    </source>
</evidence>
<dbReference type="AlphaFoldDB" id="A0A9W6B003"/>
<dbReference type="Proteomes" id="UP001144204">
    <property type="component" value="Unassembled WGS sequence"/>
</dbReference>
<feature type="transmembrane region" description="Helical" evidence="5">
    <location>
        <begin position="62"/>
        <end position="80"/>
    </location>
</feature>
<keyword evidence="2 5" id="KW-0812">Transmembrane</keyword>
<gene>
    <name evidence="6" type="ORF">WR164_00590</name>
</gene>
<evidence type="ECO:0000256" key="1">
    <source>
        <dbReference type="ARBA" id="ARBA00022475"/>
    </source>
</evidence>
<keyword evidence="3 5" id="KW-1133">Transmembrane helix</keyword>
<organism evidence="6 7">
    <name type="scientific">Philodulcilactobacillus myokoensis</name>
    <dbReference type="NCBI Taxonomy" id="2929573"/>
    <lineage>
        <taxon>Bacteria</taxon>
        <taxon>Bacillati</taxon>
        <taxon>Bacillota</taxon>
        <taxon>Bacilli</taxon>
        <taxon>Lactobacillales</taxon>
        <taxon>Lactobacillaceae</taxon>
        <taxon>Philodulcilactobacillus</taxon>
    </lineage>
</organism>
<dbReference type="EMBL" id="BRPL01000002">
    <property type="protein sequence ID" value="GLB46080.1"/>
    <property type="molecule type" value="Genomic_DNA"/>
</dbReference>
<evidence type="ECO:0000256" key="4">
    <source>
        <dbReference type="ARBA" id="ARBA00023136"/>
    </source>
</evidence>
<evidence type="ECO:0000256" key="2">
    <source>
        <dbReference type="ARBA" id="ARBA00022692"/>
    </source>
</evidence>
<accession>A0A9W6B003</accession>
<sequence>MYLWIHLIAAVLLLLVVMFALTKKDNHITPYVITARILYVVMILDGLKILIPAISRNIPLSIVKVVFAIGLIGIIEMMFASKMKNQLNSKKVWLTLGSFVVVFILGFMLAQGRPFI</sequence>
<feature type="transmembrane region" description="Helical" evidence="5">
    <location>
        <begin position="92"/>
        <end position="110"/>
    </location>
</feature>